<evidence type="ECO:0000313" key="2">
    <source>
        <dbReference type="EMBL" id="SLM93682.1"/>
    </source>
</evidence>
<organism evidence="2 3">
    <name type="scientific">Brachybacterium nesterenkovii</name>
    <dbReference type="NCBI Taxonomy" id="47847"/>
    <lineage>
        <taxon>Bacteria</taxon>
        <taxon>Bacillati</taxon>
        <taxon>Actinomycetota</taxon>
        <taxon>Actinomycetes</taxon>
        <taxon>Micrococcales</taxon>
        <taxon>Dermabacteraceae</taxon>
        <taxon>Brachybacterium</taxon>
    </lineage>
</organism>
<feature type="region of interest" description="Disordered" evidence="1">
    <location>
        <begin position="304"/>
        <end position="377"/>
    </location>
</feature>
<dbReference type="EMBL" id="FWFG01000092">
    <property type="protein sequence ID" value="SLM93682.1"/>
    <property type="molecule type" value="Genomic_DNA"/>
</dbReference>
<keyword evidence="3" id="KW-1185">Reference proteome</keyword>
<protein>
    <submittedName>
        <fullName evidence="2">Uncharacterized protein</fullName>
    </submittedName>
</protein>
<dbReference type="RefSeq" id="WP_087104666.1">
    <property type="nucleotide sequence ID" value="NZ_FWFG01000092.1"/>
</dbReference>
<gene>
    <name evidence="2" type="ORF">FM110_10230</name>
</gene>
<feature type="region of interest" description="Disordered" evidence="1">
    <location>
        <begin position="45"/>
        <end position="76"/>
    </location>
</feature>
<dbReference type="Gene3D" id="3.40.50.300">
    <property type="entry name" value="P-loop containing nucleotide triphosphate hydrolases"/>
    <property type="match status" value="1"/>
</dbReference>
<sequence length="465" mass="47578">MTPERIVLDLPGGPLALEGTPALAALMDELRKLWAPVVVEQSAVSADGAAQRTPGTGHRGAAPRSGTAPEGDEEDGPRVLRLVAREEDAASLGARAVDPGPGAAYAVSGLVTREVIGALIGHRLLLHAAAVATPQLGCVLLVGPSGAGKSTAARTLGRGGTYLTDELTVIDPETFAVTAYPKPVSIVGEPDPDGGESSKTDVALPELGLVAGAGAARPDAVVLLGRVEERGADASSRRLPLAEALPQLIAQSSSVWRVPRPLTRLATLLGDVGGALELRYAEAEDMHALLADPPPALREPWEAVAPRSERPAEPPTVDAEASPARSDTEPAPSGAEPTRNDTEPAPSGAEPTPVPSARRAHADGTDPDGPDPAGAGPCWQAASFVEALVVEQGVLVLRQGDLITLGGGAALVWLDLVSQGPAAARTVAARLDLDGPRPAFEDVEECMGLLAELHLIERCDPGPSA</sequence>
<dbReference type="AlphaFoldDB" id="A0A1X6X4G6"/>
<reference evidence="2 3" key="1">
    <citation type="submission" date="2017-02" db="EMBL/GenBank/DDBJ databases">
        <authorList>
            <person name="Peterson S.W."/>
        </authorList>
    </citation>
    <scope>NUCLEOTIDE SEQUENCE [LARGE SCALE GENOMIC DNA]</scope>
    <source>
        <strain evidence="2 3">CIP104813</strain>
    </source>
</reference>
<dbReference type="OrthoDB" id="4793383at2"/>
<evidence type="ECO:0000313" key="3">
    <source>
        <dbReference type="Proteomes" id="UP000195981"/>
    </source>
</evidence>
<dbReference type="SUPFAM" id="SSF53795">
    <property type="entry name" value="PEP carboxykinase-like"/>
    <property type="match status" value="1"/>
</dbReference>
<dbReference type="InterPro" id="IPR027417">
    <property type="entry name" value="P-loop_NTPase"/>
</dbReference>
<accession>A0A1X6X4G6</accession>
<dbReference type="Proteomes" id="UP000195981">
    <property type="component" value="Unassembled WGS sequence"/>
</dbReference>
<name>A0A1X6X4G6_9MICO</name>
<evidence type="ECO:0000256" key="1">
    <source>
        <dbReference type="SAM" id="MobiDB-lite"/>
    </source>
</evidence>
<proteinExistence type="predicted"/>